<name>A0A7M5WZ79_9CNID</name>
<dbReference type="SUPFAM" id="SSF52309">
    <property type="entry name" value="N-(deoxy)ribosyltransferase-like"/>
    <property type="match status" value="1"/>
</dbReference>
<comment type="similarity">
    <text evidence="1">Belongs to the ADP-ribosyl cyclase family.</text>
</comment>
<dbReference type="Proteomes" id="UP000594262">
    <property type="component" value="Unplaced"/>
</dbReference>
<keyword evidence="4" id="KW-0520">NAD</keyword>
<keyword evidence="6" id="KW-0812">Transmembrane</keyword>
<evidence type="ECO:0000313" key="9">
    <source>
        <dbReference type="Proteomes" id="UP000594262"/>
    </source>
</evidence>
<keyword evidence="6" id="KW-0472">Membrane</keyword>
<evidence type="ECO:0000256" key="5">
    <source>
        <dbReference type="ARBA" id="ARBA00023157"/>
    </source>
</evidence>
<evidence type="ECO:0008006" key="10">
    <source>
        <dbReference type="Google" id="ProtNLM"/>
    </source>
</evidence>
<dbReference type="Gene3D" id="1.20.82.10">
    <property type="entry name" value="ADP Ribosyl Cyclase, Chain A, domain 1"/>
    <property type="match status" value="1"/>
</dbReference>
<dbReference type="GO" id="GO:0016740">
    <property type="term" value="F:transferase activity"/>
    <property type="evidence" value="ECO:0007669"/>
    <property type="project" value="UniProtKB-KW"/>
</dbReference>
<accession>A0A7M5WZ79</accession>
<dbReference type="GeneID" id="136805231"/>
<reference evidence="8" key="1">
    <citation type="submission" date="2021-01" db="UniProtKB">
        <authorList>
            <consortium name="EnsemblMetazoa"/>
        </authorList>
    </citation>
    <scope>IDENTIFICATION</scope>
</reference>
<evidence type="ECO:0000256" key="6">
    <source>
        <dbReference type="SAM" id="Phobius"/>
    </source>
</evidence>
<dbReference type="EnsemblMetazoa" id="CLYHEMT015133.1">
    <property type="protein sequence ID" value="CLYHEMP015133.1"/>
    <property type="gene ID" value="CLYHEMG015133"/>
</dbReference>
<keyword evidence="3" id="KW-0378">Hydrolase</keyword>
<evidence type="ECO:0000256" key="4">
    <source>
        <dbReference type="ARBA" id="ARBA00023027"/>
    </source>
</evidence>
<organism evidence="8 9">
    <name type="scientific">Clytia hemisphaerica</name>
    <dbReference type="NCBI Taxonomy" id="252671"/>
    <lineage>
        <taxon>Eukaryota</taxon>
        <taxon>Metazoa</taxon>
        <taxon>Cnidaria</taxon>
        <taxon>Hydrozoa</taxon>
        <taxon>Hydroidolina</taxon>
        <taxon>Leptothecata</taxon>
        <taxon>Obeliida</taxon>
        <taxon>Clytiidae</taxon>
        <taxon>Clytia</taxon>
    </lineage>
</organism>
<dbReference type="RefSeq" id="XP_066917912.1">
    <property type="nucleotide sequence ID" value="XM_067061811.1"/>
</dbReference>
<evidence type="ECO:0000313" key="8">
    <source>
        <dbReference type="EnsemblMetazoa" id="CLYHEMP015133.1"/>
    </source>
</evidence>
<keyword evidence="9" id="KW-1185">Reference proteome</keyword>
<dbReference type="Pfam" id="PF02267">
    <property type="entry name" value="Rib_hydrolayse"/>
    <property type="match status" value="1"/>
</dbReference>
<dbReference type="PANTHER" id="PTHR10912:SF7">
    <property type="entry name" value="ADP-RIBOSYL CYCLASE_CYCLIC ADP-RIBOSE HYDROLASE"/>
    <property type="match status" value="1"/>
</dbReference>
<feature type="chain" id="PRO_5029753853" description="ADP-ribosyl cyclase/cyclic ADP-ribose hydrolase" evidence="7">
    <location>
        <begin position="18"/>
        <end position="336"/>
    </location>
</feature>
<evidence type="ECO:0000256" key="1">
    <source>
        <dbReference type="ARBA" id="ARBA00005406"/>
    </source>
</evidence>
<feature type="signal peptide" evidence="7">
    <location>
        <begin position="1"/>
        <end position="17"/>
    </location>
</feature>
<feature type="transmembrane region" description="Helical" evidence="6">
    <location>
        <begin position="300"/>
        <end position="320"/>
    </location>
</feature>
<evidence type="ECO:0000256" key="3">
    <source>
        <dbReference type="ARBA" id="ARBA00022801"/>
    </source>
</evidence>
<dbReference type="PANTHER" id="PTHR10912">
    <property type="entry name" value="ADP-RIBOSYL CYCLASE"/>
    <property type="match status" value="1"/>
</dbReference>
<keyword evidence="2" id="KW-0808">Transferase</keyword>
<evidence type="ECO:0000256" key="7">
    <source>
        <dbReference type="SAM" id="SignalP"/>
    </source>
</evidence>
<dbReference type="InterPro" id="IPR003193">
    <property type="entry name" value="ADP-ribosyl_cyclase"/>
</dbReference>
<dbReference type="AlphaFoldDB" id="A0A7M5WZ79"/>
<keyword evidence="6" id="KW-1133">Transmembrane helix</keyword>
<keyword evidence="5" id="KW-1015">Disulfide bond</keyword>
<dbReference type="OrthoDB" id="5945344at2759"/>
<dbReference type="GO" id="GO:0005886">
    <property type="term" value="C:plasma membrane"/>
    <property type="evidence" value="ECO:0007669"/>
    <property type="project" value="TreeGrafter"/>
</dbReference>
<protein>
    <recommendedName>
        <fullName evidence="10">ADP-ribosyl cyclase/cyclic ADP-ribose hydrolase</fullName>
    </recommendedName>
</protein>
<keyword evidence="7" id="KW-0732">Signal</keyword>
<dbReference type="GO" id="GO:0016849">
    <property type="term" value="F:phosphorus-oxygen lyase activity"/>
    <property type="evidence" value="ECO:0007669"/>
    <property type="project" value="TreeGrafter"/>
</dbReference>
<dbReference type="Gene3D" id="3.40.50.720">
    <property type="entry name" value="NAD(P)-binding Rossmann-like Domain"/>
    <property type="match status" value="1"/>
</dbReference>
<dbReference type="GO" id="GO:0061809">
    <property type="term" value="F:NAD+ nucleosidase activity, cyclic ADP-ribose generating"/>
    <property type="evidence" value="ECO:0007669"/>
    <property type="project" value="InterPro"/>
</dbReference>
<evidence type="ECO:0000256" key="2">
    <source>
        <dbReference type="ARBA" id="ARBA00022679"/>
    </source>
</evidence>
<sequence>MRSIVACLALLNLIVNAQYSPSNYNGTTPDLESIMKGRCSQYKVFNRDPELQVKVDCNELWNTFTKAFINKDPCKVNFTGAYKKTFELIDNKHFYTNKTMFWTGTRDVVHDFTHVNDDYRTLEETFAGYFANDLNWCGCDNCAGGIDYDFCNETCNKLIPFHGYTSEYWAEASRIFALKAKGVVSVLINGTQKGNNTAYYIGNNFGHVELPTLGEQAKKGIVTMLNVYVINDIDEKPKESCGEKTIKRLVEDAHRYGIEKVHCYDEPLMVKSVLCAKYPDARECQPVNASKVESWKEATIALIAVSCVLFIAVILLLVLYNRRRMDSSTYKRDIDT</sequence>
<proteinExistence type="inferred from homology"/>